<proteinExistence type="predicted"/>
<keyword evidence="3" id="KW-1185">Reference proteome</keyword>
<dbReference type="EMBL" id="NEVH01025635">
    <property type="protein sequence ID" value="PNF15428.1"/>
    <property type="molecule type" value="Genomic_DNA"/>
</dbReference>
<organism evidence="2 3">
    <name type="scientific">Cryptotermes secundus</name>
    <dbReference type="NCBI Taxonomy" id="105785"/>
    <lineage>
        <taxon>Eukaryota</taxon>
        <taxon>Metazoa</taxon>
        <taxon>Ecdysozoa</taxon>
        <taxon>Arthropoda</taxon>
        <taxon>Hexapoda</taxon>
        <taxon>Insecta</taxon>
        <taxon>Pterygota</taxon>
        <taxon>Neoptera</taxon>
        <taxon>Polyneoptera</taxon>
        <taxon>Dictyoptera</taxon>
        <taxon>Blattodea</taxon>
        <taxon>Blattoidea</taxon>
        <taxon>Termitoidae</taxon>
        <taxon>Kalotermitidae</taxon>
        <taxon>Cryptotermitinae</taxon>
        <taxon>Cryptotermes</taxon>
    </lineage>
</organism>
<dbReference type="Proteomes" id="UP000235965">
    <property type="component" value="Unassembled WGS sequence"/>
</dbReference>
<evidence type="ECO:0000313" key="3">
    <source>
        <dbReference type="Proteomes" id="UP000235965"/>
    </source>
</evidence>
<feature type="region of interest" description="Disordered" evidence="1">
    <location>
        <begin position="1"/>
        <end position="23"/>
    </location>
</feature>
<accession>A0A2J7PGG5</accession>
<comment type="caution">
    <text evidence="2">The sequence shown here is derived from an EMBL/GenBank/DDBJ whole genome shotgun (WGS) entry which is preliminary data.</text>
</comment>
<dbReference type="OrthoDB" id="2148418at2759"/>
<name>A0A2J7PGG5_9NEOP</name>
<dbReference type="AlphaFoldDB" id="A0A2J7PGG5"/>
<sequence length="242" mass="27329">MFDEGNAEVKLNTSTCESHPKEGSLCTVGRRRITTETITDSPPNHNKNFLDMLSSLSFTPTPSRSKQEHIAVIPNVQYSSPEVNLLPPCNVSPTPDRRQTYLIPPDSKFENKSEMKNFEEILFRTRRVRYVNSTSSRMRLESDEFNDSLEAQDDVFQEEIIGGSGTERWSEWQKHHFSKSEGSSEGSAGTHYESVCKTPRSKIHSTGLTPQFEELNFSTQNFISFLPGSPADFSLLPPSEDT</sequence>
<reference evidence="2 3" key="1">
    <citation type="submission" date="2017-12" db="EMBL/GenBank/DDBJ databases">
        <title>Hemimetabolous genomes reveal molecular basis of termite eusociality.</title>
        <authorList>
            <person name="Harrison M.C."/>
            <person name="Jongepier E."/>
            <person name="Robertson H.M."/>
            <person name="Arning N."/>
            <person name="Bitard-Feildel T."/>
            <person name="Chao H."/>
            <person name="Childers C.P."/>
            <person name="Dinh H."/>
            <person name="Doddapaneni H."/>
            <person name="Dugan S."/>
            <person name="Gowin J."/>
            <person name="Greiner C."/>
            <person name="Han Y."/>
            <person name="Hu H."/>
            <person name="Hughes D.S.T."/>
            <person name="Huylmans A.-K."/>
            <person name="Kemena C."/>
            <person name="Kremer L.P.M."/>
            <person name="Lee S.L."/>
            <person name="Lopez-Ezquerra A."/>
            <person name="Mallet L."/>
            <person name="Monroy-Kuhn J.M."/>
            <person name="Moser A."/>
            <person name="Murali S.C."/>
            <person name="Muzny D.M."/>
            <person name="Otani S."/>
            <person name="Piulachs M.-D."/>
            <person name="Poelchau M."/>
            <person name="Qu J."/>
            <person name="Schaub F."/>
            <person name="Wada-Katsumata A."/>
            <person name="Worley K.C."/>
            <person name="Xie Q."/>
            <person name="Ylla G."/>
            <person name="Poulsen M."/>
            <person name="Gibbs R.A."/>
            <person name="Schal C."/>
            <person name="Richards S."/>
            <person name="Belles X."/>
            <person name="Korb J."/>
            <person name="Bornberg-Bauer E."/>
        </authorList>
    </citation>
    <scope>NUCLEOTIDE SEQUENCE [LARGE SCALE GENOMIC DNA]</scope>
    <source>
        <tissue evidence="2">Whole body</tissue>
    </source>
</reference>
<evidence type="ECO:0000313" key="2">
    <source>
        <dbReference type="EMBL" id="PNF15428.1"/>
    </source>
</evidence>
<protein>
    <submittedName>
        <fullName evidence="2">Uncharacterized protein</fullName>
    </submittedName>
</protein>
<gene>
    <name evidence="2" type="ORF">B7P43_G00952</name>
</gene>
<feature type="non-terminal residue" evidence="2">
    <location>
        <position position="242"/>
    </location>
</feature>
<evidence type="ECO:0000256" key="1">
    <source>
        <dbReference type="SAM" id="MobiDB-lite"/>
    </source>
</evidence>